<evidence type="ECO:0000313" key="1">
    <source>
        <dbReference type="EMBL" id="TCP69303.1"/>
    </source>
</evidence>
<dbReference type="InterPro" id="IPR029063">
    <property type="entry name" value="SAM-dependent_MTases_sf"/>
</dbReference>
<dbReference type="Pfam" id="PF13578">
    <property type="entry name" value="Methyltransf_24"/>
    <property type="match status" value="1"/>
</dbReference>
<dbReference type="EMBL" id="SLXV01000010">
    <property type="protein sequence ID" value="TCP69303.1"/>
    <property type="molecule type" value="Genomic_DNA"/>
</dbReference>
<protein>
    <submittedName>
        <fullName evidence="1">Methyltransferase family protein</fullName>
    </submittedName>
</protein>
<comment type="caution">
    <text evidence="1">The sequence shown here is derived from an EMBL/GenBank/DDBJ whole genome shotgun (WGS) entry which is preliminary data.</text>
</comment>
<organism evidence="1 2">
    <name type="scientific">Baia soyae</name>
    <dbReference type="NCBI Taxonomy" id="1544746"/>
    <lineage>
        <taxon>Bacteria</taxon>
        <taxon>Bacillati</taxon>
        <taxon>Bacillota</taxon>
        <taxon>Bacilli</taxon>
        <taxon>Bacillales</taxon>
        <taxon>Thermoactinomycetaceae</taxon>
        <taxon>Baia</taxon>
    </lineage>
</organism>
<sequence>MHVFWEKIIKPICIAEEVETIVEVGAERGANTNNLLPYCKEKNGKLYIIDPAPGFDSGELQKRFGDTLQMFFDLSLSALPKISQFDAIFLDGDHNWYTVYHELKLIEEKAKNNKKYPIIFLHDTEWPFGRRDMYYNPETIPEEFRQPYDTAGGVIQGISMLAPEGGFLSGFHKATYEHGERNGILTAVEDYLKETDFQLSFHRALTNHGLGIILPKNFHRDIHIQDLIKQSGL</sequence>
<accession>A0A4R2RXN9</accession>
<dbReference type="AlphaFoldDB" id="A0A4R2RXN9"/>
<proteinExistence type="predicted"/>
<dbReference type="GO" id="GO:0008168">
    <property type="term" value="F:methyltransferase activity"/>
    <property type="evidence" value="ECO:0007669"/>
    <property type="project" value="UniProtKB-KW"/>
</dbReference>
<dbReference type="Proteomes" id="UP000294746">
    <property type="component" value="Unassembled WGS sequence"/>
</dbReference>
<dbReference type="Gene3D" id="3.40.50.150">
    <property type="entry name" value="Vaccinia Virus protein VP39"/>
    <property type="match status" value="1"/>
</dbReference>
<keyword evidence="1" id="KW-0808">Transferase</keyword>
<keyword evidence="1" id="KW-0489">Methyltransferase</keyword>
<dbReference type="GO" id="GO:0032259">
    <property type="term" value="P:methylation"/>
    <property type="evidence" value="ECO:0007669"/>
    <property type="project" value="UniProtKB-KW"/>
</dbReference>
<dbReference type="RefSeq" id="WP_131848378.1">
    <property type="nucleotide sequence ID" value="NZ_SLXV01000010.1"/>
</dbReference>
<gene>
    <name evidence="1" type="ORF">EDD57_11026</name>
</gene>
<keyword evidence="2" id="KW-1185">Reference proteome</keyword>
<dbReference type="SUPFAM" id="SSF53335">
    <property type="entry name" value="S-adenosyl-L-methionine-dependent methyltransferases"/>
    <property type="match status" value="1"/>
</dbReference>
<reference evidence="1 2" key="1">
    <citation type="submission" date="2019-03" db="EMBL/GenBank/DDBJ databases">
        <title>Genomic Encyclopedia of Type Strains, Phase IV (KMG-IV): sequencing the most valuable type-strain genomes for metagenomic binning, comparative biology and taxonomic classification.</title>
        <authorList>
            <person name="Goeker M."/>
        </authorList>
    </citation>
    <scope>NUCLEOTIDE SEQUENCE [LARGE SCALE GENOMIC DNA]</scope>
    <source>
        <strain evidence="1 2">DSM 46831</strain>
    </source>
</reference>
<dbReference type="OrthoDB" id="2469560at2"/>
<name>A0A4R2RXN9_9BACL</name>
<evidence type="ECO:0000313" key="2">
    <source>
        <dbReference type="Proteomes" id="UP000294746"/>
    </source>
</evidence>